<dbReference type="Proteomes" id="UP000032309">
    <property type="component" value="Unassembled WGS sequence"/>
</dbReference>
<dbReference type="EMBL" id="BAFN01000001">
    <property type="protein sequence ID" value="GAN31976.1"/>
    <property type="molecule type" value="Genomic_DNA"/>
</dbReference>
<evidence type="ECO:0000259" key="1">
    <source>
        <dbReference type="Pfam" id="PF13435"/>
    </source>
</evidence>
<dbReference type="InterPro" id="IPR023155">
    <property type="entry name" value="Cyt_c-552/4"/>
</dbReference>
<sequence>MNMFKIILVFVVGITVPRVLWGNDACVTFIGPSNYIPRLELPPGIPLHSADSCKDCHQEIYDQWRESMHSKSSTSPVFQACWTVRNNPPFCSNCHFPMLEQKPKILRGFKETGPLPFVAIKNRDFDTMLIKEGVTCVVCHLRNKTLYGPREIKEGEAPHSGKYDPSFQKSEFCYTCHSWGFPRARIKKTCYTSDEYIKSGKKETCQDCHMLRKEGFASLGRPKCVYGMHDQKSSRNPDELRNALKVELKMEKDAYKIGDKVKGEIRVTNTGAGHRVPTG</sequence>
<reference evidence="3" key="1">
    <citation type="journal article" date="2015" name="Genome Announc.">
        <title>Draft Genome Sequence of an Anaerobic Ammonium-Oxidizing Bacterium, "Candidatus Brocadia sinica".</title>
        <authorList>
            <person name="Oshiki M."/>
            <person name="Shinyako-Hata K."/>
            <person name="Satoh H."/>
            <person name="Okabe S."/>
        </authorList>
    </citation>
    <scope>NUCLEOTIDE SEQUENCE [LARGE SCALE GENOMIC DNA]</scope>
    <source>
        <strain evidence="3">JPN1</strain>
    </source>
</reference>
<evidence type="ECO:0000313" key="3">
    <source>
        <dbReference type="Proteomes" id="UP000032309"/>
    </source>
</evidence>
<dbReference type="InterPro" id="IPR036280">
    <property type="entry name" value="Multihaem_cyt_sf"/>
</dbReference>
<organism evidence="2 3">
    <name type="scientific">Candidatus Brocadia sinica JPN1</name>
    <dbReference type="NCBI Taxonomy" id="1197129"/>
    <lineage>
        <taxon>Bacteria</taxon>
        <taxon>Pseudomonadati</taxon>
        <taxon>Planctomycetota</taxon>
        <taxon>Candidatus Brocadiia</taxon>
        <taxon>Candidatus Brocadiales</taxon>
        <taxon>Candidatus Brocadiaceae</taxon>
        <taxon>Candidatus Brocadia</taxon>
    </lineage>
</organism>
<feature type="domain" description="Cytochrome c-552/4" evidence="1">
    <location>
        <begin position="52"/>
        <end position="104"/>
    </location>
</feature>
<protein>
    <recommendedName>
        <fullName evidence="1">Cytochrome c-552/4 domain-containing protein</fullName>
    </recommendedName>
</protein>
<dbReference type="SUPFAM" id="SSF48695">
    <property type="entry name" value="Multiheme cytochromes"/>
    <property type="match status" value="1"/>
</dbReference>
<comment type="caution">
    <text evidence="2">The sequence shown here is derived from an EMBL/GenBank/DDBJ whole genome shotgun (WGS) entry which is preliminary data.</text>
</comment>
<dbReference type="RefSeq" id="WP_052562019.1">
    <property type="nucleotide sequence ID" value="NZ_BAFN01000001.1"/>
</dbReference>
<accession>A0ABQ0JTB6</accession>
<proteinExistence type="predicted"/>
<name>A0ABQ0JTB6_9BACT</name>
<keyword evidence="3" id="KW-1185">Reference proteome</keyword>
<evidence type="ECO:0000313" key="2">
    <source>
        <dbReference type="EMBL" id="GAN31976.1"/>
    </source>
</evidence>
<gene>
    <name evidence="2" type="ORF">BROSI_A0480</name>
</gene>
<dbReference type="Gene3D" id="1.10.1130.10">
    <property type="entry name" value="Flavocytochrome C3, Chain A"/>
    <property type="match status" value="1"/>
</dbReference>
<dbReference type="Pfam" id="PF13435">
    <property type="entry name" value="Cytochrome_C554"/>
    <property type="match status" value="1"/>
</dbReference>